<reference evidence="2 3" key="1">
    <citation type="submission" date="2017-10" db="EMBL/GenBank/DDBJ databases">
        <title>A novel species of cold-tolerant Malassezia isolated from bats.</title>
        <authorList>
            <person name="Lorch J.M."/>
            <person name="Palmer J.M."/>
            <person name="Vanderwolf K.J."/>
            <person name="Schmidt K.Z."/>
            <person name="Verant M.L."/>
            <person name="Weller T.J."/>
            <person name="Blehert D.S."/>
        </authorList>
    </citation>
    <scope>NUCLEOTIDE SEQUENCE [LARGE SCALE GENOMIC DNA]</scope>
    <source>
        <strain evidence="2 3">NWHC:44797-103</strain>
    </source>
</reference>
<accession>A0A2N1JET7</accession>
<name>A0A2N1JET7_9BASI</name>
<sequence>MSPPEPHARVQPRMPASRTFTRGNASDWLNRIASSPQLGSPQRAGATTDLHNYPPPEVLRYERQAACLQSPVKRPRIHAAFHEPPAFCFPAHGASGSSPQLRLPNGHVASSLAQDLGLCEGSPHVRHRGPVHSHARNASLSSLSDARHETGLVPIPNTPDTLRTAHDTRPWHSRNWSMDSVPLRPLHAPPRRRLAPPPQSLPAPRHAYLDNSALSSRSWGRETISRAHRRSVSHSMVETMTPVPVSRDRSGLITTPPGALTSPVYPDTPKTMGCHFPSGEFLNTSPTPQPRQRAPKGARPQRATLAAKPGHARVQSDDLRS</sequence>
<evidence type="ECO:0000313" key="2">
    <source>
        <dbReference type="EMBL" id="PKI85067.1"/>
    </source>
</evidence>
<gene>
    <name evidence="2" type="ORF">MVES_001007</name>
</gene>
<organism evidence="2 3">
    <name type="scientific">Malassezia vespertilionis</name>
    <dbReference type="NCBI Taxonomy" id="2020962"/>
    <lineage>
        <taxon>Eukaryota</taxon>
        <taxon>Fungi</taxon>
        <taxon>Dikarya</taxon>
        <taxon>Basidiomycota</taxon>
        <taxon>Ustilaginomycotina</taxon>
        <taxon>Malasseziomycetes</taxon>
        <taxon>Malasseziales</taxon>
        <taxon>Malasseziaceae</taxon>
        <taxon>Malassezia</taxon>
    </lineage>
</organism>
<dbReference type="EMBL" id="KZ454988">
    <property type="protein sequence ID" value="PKI85067.1"/>
    <property type="molecule type" value="Genomic_DNA"/>
</dbReference>
<feature type="region of interest" description="Disordered" evidence="1">
    <location>
        <begin position="277"/>
        <end position="321"/>
    </location>
</feature>
<dbReference type="OrthoDB" id="3366517at2759"/>
<evidence type="ECO:0000256" key="1">
    <source>
        <dbReference type="SAM" id="MobiDB-lite"/>
    </source>
</evidence>
<dbReference type="Proteomes" id="UP000232875">
    <property type="component" value="Unassembled WGS sequence"/>
</dbReference>
<evidence type="ECO:0000313" key="3">
    <source>
        <dbReference type="Proteomes" id="UP000232875"/>
    </source>
</evidence>
<feature type="region of interest" description="Disordered" evidence="1">
    <location>
        <begin position="1"/>
        <end position="54"/>
    </location>
</feature>
<protein>
    <submittedName>
        <fullName evidence="2">Uncharacterized protein</fullName>
    </submittedName>
</protein>
<keyword evidence="3" id="KW-1185">Reference proteome</keyword>
<dbReference type="AlphaFoldDB" id="A0A2N1JET7"/>
<proteinExistence type="predicted"/>